<dbReference type="GO" id="GO:0030145">
    <property type="term" value="F:manganese ion binding"/>
    <property type="evidence" value="ECO:0007669"/>
    <property type="project" value="InterPro"/>
</dbReference>
<evidence type="ECO:0000259" key="18">
    <source>
        <dbReference type="PROSITE" id="PS51746"/>
    </source>
</evidence>
<evidence type="ECO:0000256" key="15">
    <source>
        <dbReference type="ARBA" id="ARBA00023288"/>
    </source>
</evidence>
<keyword evidence="10 16" id="KW-0378">Hydrolase</keyword>
<comment type="similarity">
    <text evidence="5 16">Belongs to the PP2C family.</text>
</comment>
<evidence type="ECO:0000256" key="14">
    <source>
        <dbReference type="ARBA" id="ARBA00023211"/>
    </source>
</evidence>
<evidence type="ECO:0000256" key="13">
    <source>
        <dbReference type="ARBA" id="ARBA00023136"/>
    </source>
</evidence>
<dbReference type="SUPFAM" id="SSF81606">
    <property type="entry name" value="PP2C-like"/>
    <property type="match status" value="1"/>
</dbReference>
<dbReference type="Pfam" id="PF00481">
    <property type="entry name" value="PP2C"/>
    <property type="match status" value="1"/>
</dbReference>
<keyword evidence="7" id="KW-0597">Phosphoprotein</keyword>
<sequence>MWVFRVLLSSVLRGPLSKRRLFRMGAFLDKPKVEKHTESGAGNGLRYALASMQGWRVEMEDAHCAMLGLPCGGGLDRWSFFAVFDGHAGARVSAHCAQNLLDAICQTDEFAHTVAASDVGEGGGEEELAERVATGIRRGFLCLDDQMRALPEVASGEDKSGSTAVCALVSPGHVYFANCGDSRALLCRHGQPAFTTRDHKPINPGEKERIQRAGGSVMIQRVNGSLAVSRALGDFEYKQVAGRGPCEQLVSPEPEVTVQARDPEADEFLVLACDGIWDVMSNEELCHFVHHQLCISHRLEELCAAVIDICLYRGSKDNMSIVLVLFPGAPSVSDEALQHDRELNALIDKRISGKCLPSLPRDSDSSERQMVAESPDMELNTIIQTLAEEELPGLPPGGGILAKRSFIEEVYSKLKPPSTSSEPVKGYQAEREQAEEANQ</sequence>
<keyword evidence="15" id="KW-0449">Lipoprotein</keyword>
<evidence type="ECO:0000313" key="20">
    <source>
        <dbReference type="Proteomes" id="UP000821853"/>
    </source>
</evidence>
<evidence type="ECO:0000313" key="19">
    <source>
        <dbReference type="EMBL" id="KAH9375795.1"/>
    </source>
</evidence>
<accession>A0A9J6GKG7</accession>
<evidence type="ECO:0000256" key="1">
    <source>
        <dbReference type="ARBA" id="ARBA00001936"/>
    </source>
</evidence>
<protein>
    <recommendedName>
        <fullName evidence="18">PPM-type phosphatase domain-containing protein</fullName>
    </recommendedName>
</protein>
<dbReference type="PROSITE" id="PS51746">
    <property type="entry name" value="PPM_2"/>
    <property type="match status" value="1"/>
</dbReference>
<evidence type="ECO:0000256" key="3">
    <source>
        <dbReference type="ARBA" id="ARBA00004514"/>
    </source>
</evidence>
<dbReference type="Pfam" id="PF07830">
    <property type="entry name" value="PP2C_C"/>
    <property type="match status" value="1"/>
</dbReference>
<dbReference type="OrthoDB" id="10264738at2759"/>
<evidence type="ECO:0000256" key="10">
    <source>
        <dbReference type="ARBA" id="ARBA00022801"/>
    </source>
</evidence>
<dbReference type="InterPro" id="IPR001932">
    <property type="entry name" value="PPM-type_phosphatase-like_dom"/>
</dbReference>
<feature type="domain" description="PPM-type phosphatase" evidence="18">
    <location>
        <begin position="46"/>
        <end position="326"/>
    </location>
</feature>
<keyword evidence="12 16" id="KW-0904">Protein phosphatase</keyword>
<keyword evidence="13" id="KW-0472">Membrane</keyword>
<keyword evidence="9" id="KW-0479">Metal-binding</keyword>
<evidence type="ECO:0000256" key="8">
    <source>
        <dbReference type="ARBA" id="ARBA00022707"/>
    </source>
</evidence>
<feature type="region of interest" description="Disordered" evidence="17">
    <location>
        <begin position="414"/>
        <end position="439"/>
    </location>
</feature>
<gene>
    <name evidence="19" type="ORF">HPB48_015323</name>
</gene>
<organism evidence="19 20">
    <name type="scientific">Haemaphysalis longicornis</name>
    <name type="common">Bush tick</name>
    <dbReference type="NCBI Taxonomy" id="44386"/>
    <lineage>
        <taxon>Eukaryota</taxon>
        <taxon>Metazoa</taxon>
        <taxon>Ecdysozoa</taxon>
        <taxon>Arthropoda</taxon>
        <taxon>Chelicerata</taxon>
        <taxon>Arachnida</taxon>
        <taxon>Acari</taxon>
        <taxon>Parasitiformes</taxon>
        <taxon>Ixodida</taxon>
        <taxon>Ixodoidea</taxon>
        <taxon>Ixodidae</taxon>
        <taxon>Haemaphysalinae</taxon>
        <taxon>Haemaphysalis</taxon>
    </lineage>
</organism>
<dbReference type="InterPro" id="IPR000222">
    <property type="entry name" value="PP2C_BS"/>
</dbReference>
<dbReference type="PROSITE" id="PS01032">
    <property type="entry name" value="PPM_1"/>
    <property type="match status" value="1"/>
</dbReference>
<comment type="subcellular location">
    <subcellularLocation>
        <location evidence="3">Cytoplasm</location>
        <location evidence="3">Cytosol</location>
    </subcellularLocation>
    <subcellularLocation>
        <location evidence="4">Membrane</location>
        <topology evidence="4">Lipid-anchor</topology>
    </subcellularLocation>
</comment>
<keyword evidence="20" id="KW-1185">Reference proteome</keyword>
<evidence type="ECO:0000256" key="4">
    <source>
        <dbReference type="ARBA" id="ARBA00004635"/>
    </source>
</evidence>
<dbReference type="GO" id="GO:0000287">
    <property type="term" value="F:magnesium ion binding"/>
    <property type="evidence" value="ECO:0007669"/>
    <property type="project" value="InterPro"/>
</dbReference>
<dbReference type="Proteomes" id="UP000821853">
    <property type="component" value="Chromosome 5"/>
</dbReference>
<keyword evidence="6" id="KW-0963">Cytoplasm</keyword>
<dbReference type="InterPro" id="IPR036457">
    <property type="entry name" value="PPM-type-like_dom_sf"/>
</dbReference>
<dbReference type="OMA" id="MQGYRMT"/>
<evidence type="ECO:0000256" key="2">
    <source>
        <dbReference type="ARBA" id="ARBA00001946"/>
    </source>
</evidence>
<evidence type="ECO:0000256" key="6">
    <source>
        <dbReference type="ARBA" id="ARBA00022490"/>
    </source>
</evidence>
<evidence type="ECO:0000256" key="12">
    <source>
        <dbReference type="ARBA" id="ARBA00022912"/>
    </source>
</evidence>
<evidence type="ECO:0000256" key="5">
    <source>
        <dbReference type="ARBA" id="ARBA00006702"/>
    </source>
</evidence>
<dbReference type="GO" id="GO:0016020">
    <property type="term" value="C:membrane"/>
    <property type="evidence" value="ECO:0007669"/>
    <property type="project" value="UniProtKB-SubCell"/>
</dbReference>
<dbReference type="CDD" id="cd00143">
    <property type="entry name" value="PP2Cc"/>
    <property type="match status" value="1"/>
</dbReference>
<dbReference type="VEuPathDB" id="VectorBase:HLOH_054686"/>
<dbReference type="GO" id="GO:0005829">
    <property type="term" value="C:cytosol"/>
    <property type="evidence" value="ECO:0007669"/>
    <property type="project" value="UniProtKB-SubCell"/>
</dbReference>
<dbReference type="InterPro" id="IPR015655">
    <property type="entry name" value="PP2C"/>
</dbReference>
<comment type="caution">
    <text evidence="19">The sequence shown here is derived from an EMBL/GenBank/DDBJ whole genome shotgun (WGS) entry which is preliminary data.</text>
</comment>
<evidence type="ECO:0000256" key="11">
    <source>
        <dbReference type="ARBA" id="ARBA00022842"/>
    </source>
</evidence>
<dbReference type="InterPro" id="IPR036580">
    <property type="entry name" value="PP2C_C_sf"/>
</dbReference>
<keyword evidence="8" id="KW-0519">Myristate</keyword>
<dbReference type="PANTHER" id="PTHR47992">
    <property type="entry name" value="PROTEIN PHOSPHATASE"/>
    <property type="match status" value="1"/>
</dbReference>
<dbReference type="SMART" id="SM00331">
    <property type="entry name" value="PP2C_SIG"/>
    <property type="match status" value="1"/>
</dbReference>
<dbReference type="SUPFAM" id="SSF81601">
    <property type="entry name" value="Protein serine/threonine phosphatase 2C, C-terminal domain"/>
    <property type="match status" value="1"/>
</dbReference>
<comment type="cofactor">
    <cofactor evidence="1">
        <name>Mn(2+)</name>
        <dbReference type="ChEBI" id="CHEBI:29035"/>
    </cofactor>
</comment>
<reference evidence="19 20" key="1">
    <citation type="journal article" date="2020" name="Cell">
        <title>Large-Scale Comparative Analyses of Tick Genomes Elucidate Their Genetic Diversity and Vector Capacities.</title>
        <authorList>
            <consortium name="Tick Genome and Microbiome Consortium (TIGMIC)"/>
            <person name="Jia N."/>
            <person name="Wang J."/>
            <person name="Shi W."/>
            <person name="Du L."/>
            <person name="Sun Y."/>
            <person name="Zhan W."/>
            <person name="Jiang J.F."/>
            <person name="Wang Q."/>
            <person name="Zhang B."/>
            <person name="Ji P."/>
            <person name="Bell-Sakyi L."/>
            <person name="Cui X.M."/>
            <person name="Yuan T.T."/>
            <person name="Jiang B.G."/>
            <person name="Yang W.F."/>
            <person name="Lam T.T."/>
            <person name="Chang Q.C."/>
            <person name="Ding S.J."/>
            <person name="Wang X.J."/>
            <person name="Zhu J.G."/>
            <person name="Ruan X.D."/>
            <person name="Zhao L."/>
            <person name="Wei J.T."/>
            <person name="Ye R.Z."/>
            <person name="Que T.C."/>
            <person name="Du C.H."/>
            <person name="Zhou Y.H."/>
            <person name="Cheng J.X."/>
            <person name="Dai P.F."/>
            <person name="Guo W.B."/>
            <person name="Han X.H."/>
            <person name="Huang E.J."/>
            <person name="Li L.F."/>
            <person name="Wei W."/>
            <person name="Gao Y.C."/>
            <person name="Liu J.Z."/>
            <person name="Shao H.Z."/>
            <person name="Wang X."/>
            <person name="Wang C.C."/>
            <person name="Yang T.C."/>
            <person name="Huo Q.B."/>
            <person name="Li W."/>
            <person name="Chen H.Y."/>
            <person name="Chen S.E."/>
            <person name="Zhou L.G."/>
            <person name="Ni X.B."/>
            <person name="Tian J.H."/>
            <person name="Sheng Y."/>
            <person name="Liu T."/>
            <person name="Pan Y.S."/>
            <person name="Xia L.Y."/>
            <person name="Li J."/>
            <person name="Zhao F."/>
            <person name="Cao W.C."/>
        </authorList>
    </citation>
    <scope>NUCLEOTIDE SEQUENCE [LARGE SCALE GENOMIC DNA]</scope>
    <source>
        <strain evidence="19">HaeL-2018</strain>
    </source>
</reference>
<keyword evidence="14" id="KW-0464">Manganese</keyword>
<dbReference type="InterPro" id="IPR012911">
    <property type="entry name" value="PP2C_C"/>
</dbReference>
<proteinExistence type="inferred from homology"/>
<dbReference type="Gene3D" id="1.10.10.430">
    <property type="entry name" value="Phosphatase 2C, C-terminal domain suprefamily"/>
    <property type="match status" value="1"/>
</dbReference>
<evidence type="ECO:0000256" key="17">
    <source>
        <dbReference type="SAM" id="MobiDB-lite"/>
    </source>
</evidence>
<dbReference type="FunFam" id="3.60.40.10:FF:000001">
    <property type="entry name" value="protein phosphatase 1B isoform X1"/>
    <property type="match status" value="1"/>
</dbReference>
<evidence type="ECO:0000256" key="9">
    <source>
        <dbReference type="ARBA" id="ARBA00022723"/>
    </source>
</evidence>
<dbReference type="EMBL" id="JABSTR010000007">
    <property type="protein sequence ID" value="KAH9375795.1"/>
    <property type="molecule type" value="Genomic_DNA"/>
</dbReference>
<name>A0A9J6GKG7_HAELO</name>
<keyword evidence="11" id="KW-0460">Magnesium</keyword>
<comment type="cofactor">
    <cofactor evidence="2">
        <name>Mg(2+)</name>
        <dbReference type="ChEBI" id="CHEBI:18420"/>
    </cofactor>
</comment>
<feature type="compositionally biased region" description="Basic and acidic residues" evidence="17">
    <location>
        <begin position="428"/>
        <end position="439"/>
    </location>
</feature>
<evidence type="ECO:0000256" key="16">
    <source>
        <dbReference type="RuleBase" id="RU003465"/>
    </source>
</evidence>
<dbReference type="AlphaFoldDB" id="A0A9J6GKG7"/>
<dbReference type="GO" id="GO:0004722">
    <property type="term" value="F:protein serine/threonine phosphatase activity"/>
    <property type="evidence" value="ECO:0007669"/>
    <property type="project" value="InterPro"/>
</dbReference>
<evidence type="ECO:0000256" key="7">
    <source>
        <dbReference type="ARBA" id="ARBA00022553"/>
    </source>
</evidence>
<dbReference type="SMART" id="SM00332">
    <property type="entry name" value="PP2Cc"/>
    <property type="match status" value="1"/>
</dbReference>
<dbReference type="Gene3D" id="3.60.40.10">
    <property type="entry name" value="PPM-type phosphatase domain"/>
    <property type="match status" value="1"/>
</dbReference>